<dbReference type="EMBL" id="JAPWIJ010000008">
    <property type="protein sequence ID" value="MCZ4520646.1"/>
    <property type="molecule type" value="Genomic_DNA"/>
</dbReference>
<gene>
    <name evidence="2" type="ORF">O4220_19230</name>
</gene>
<comment type="caution">
    <text evidence="2">The sequence shown here is derived from an EMBL/GenBank/DDBJ whole genome shotgun (WGS) entry which is preliminary data.</text>
</comment>
<sequence length="183" mass="20084">MTENYPAFEVSPVPIPGPDATAPQLFRGLYGMPMFVTIPTANLAESTKFWIDALGFFELFAIPGRLVHLRRWAFQDVLLVPADRSATLPEMTVSVACVLDQLDAIVEACTHIQPGSVTGPHTRPWNSVELEIHTPENARVIMTAARPYDPDSAEAATLRVAGIEPTDHSGPRLHTRVNRSKTT</sequence>
<dbReference type="CDD" id="cd06587">
    <property type="entry name" value="VOC"/>
    <property type="match status" value="1"/>
</dbReference>
<organism evidence="2 3">
    <name type="scientific">Rhodococcus ruber</name>
    <dbReference type="NCBI Taxonomy" id="1830"/>
    <lineage>
        <taxon>Bacteria</taxon>
        <taxon>Bacillati</taxon>
        <taxon>Actinomycetota</taxon>
        <taxon>Actinomycetes</taxon>
        <taxon>Mycobacteriales</taxon>
        <taxon>Nocardiaceae</taxon>
        <taxon>Rhodococcus</taxon>
    </lineage>
</organism>
<reference evidence="2" key="1">
    <citation type="submission" date="2022-12" db="EMBL/GenBank/DDBJ databases">
        <authorList>
            <person name="Krivoruchko A.V."/>
            <person name="Elkin A."/>
        </authorList>
    </citation>
    <scope>NUCLEOTIDE SEQUENCE</scope>
    <source>
        <strain evidence="2">IEGM 1391</strain>
    </source>
</reference>
<dbReference type="Gene3D" id="3.10.180.10">
    <property type="entry name" value="2,3-Dihydroxybiphenyl 1,2-Dioxygenase, domain 1"/>
    <property type="match status" value="1"/>
</dbReference>
<protein>
    <submittedName>
        <fullName evidence="2">VOC family protein</fullName>
    </submittedName>
</protein>
<feature type="region of interest" description="Disordered" evidence="1">
    <location>
        <begin position="164"/>
        <end position="183"/>
    </location>
</feature>
<dbReference type="RefSeq" id="WP_269607080.1">
    <property type="nucleotide sequence ID" value="NZ_JAPWIJ010000008.1"/>
</dbReference>
<evidence type="ECO:0000313" key="2">
    <source>
        <dbReference type="EMBL" id="MCZ4520646.1"/>
    </source>
</evidence>
<dbReference type="SUPFAM" id="SSF54593">
    <property type="entry name" value="Glyoxalase/Bleomycin resistance protein/Dihydroxybiphenyl dioxygenase"/>
    <property type="match status" value="1"/>
</dbReference>
<evidence type="ECO:0000256" key="1">
    <source>
        <dbReference type="SAM" id="MobiDB-lite"/>
    </source>
</evidence>
<name>A0ABT4MI30_9NOCA</name>
<keyword evidence="3" id="KW-1185">Reference proteome</keyword>
<feature type="compositionally biased region" description="Basic residues" evidence="1">
    <location>
        <begin position="171"/>
        <end position="183"/>
    </location>
</feature>
<dbReference type="Proteomes" id="UP001081071">
    <property type="component" value="Unassembled WGS sequence"/>
</dbReference>
<proteinExistence type="predicted"/>
<dbReference type="InterPro" id="IPR029068">
    <property type="entry name" value="Glyas_Bleomycin-R_OHBP_Dase"/>
</dbReference>
<accession>A0ABT4MI30</accession>
<evidence type="ECO:0000313" key="3">
    <source>
        <dbReference type="Proteomes" id="UP001081071"/>
    </source>
</evidence>